<gene>
    <name evidence="2" type="ORF">FHL15_008701</name>
</gene>
<accession>A0A553HQV5</accession>
<evidence type="ECO:0000256" key="1">
    <source>
        <dbReference type="SAM" id="MobiDB-lite"/>
    </source>
</evidence>
<sequence length="231" mass="25427">MNVDSLEGALIREVKPGRRSPERRANKLSFFEEITAQQMYTYSPAQIATVLQQRENQHQPSGGTHNLYHPSGHYDGRRLKSSPGPSNPANTKPWVPRTEDCQARYCHHCRPSFRGRSFLSLDGIINGDIPPTAATSFGVQNKPVADVRVVRNIGLRAVPLPKDYDQPHTDRSSYSSLSILDLSDIVGDVLDCRQVQAEVEVEKGSTRDSTPTPSDSEATSFGEGPLEAGDV</sequence>
<feature type="region of interest" description="Disordered" evidence="1">
    <location>
        <begin position="54"/>
        <end position="94"/>
    </location>
</feature>
<dbReference type="AlphaFoldDB" id="A0A553HQV5"/>
<comment type="caution">
    <text evidence="2">The sequence shown here is derived from an EMBL/GenBank/DDBJ whole genome shotgun (WGS) entry which is preliminary data.</text>
</comment>
<reference evidence="3" key="1">
    <citation type="submission" date="2019-06" db="EMBL/GenBank/DDBJ databases">
        <title>Draft genome sequence of the griseofulvin-producing fungus Xylaria cubensis strain G536.</title>
        <authorList>
            <person name="Mead M.E."/>
            <person name="Raja H.A."/>
            <person name="Steenwyk J.L."/>
            <person name="Knowles S.L."/>
            <person name="Oberlies N.H."/>
            <person name="Rokas A."/>
        </authorList>
    </citation>
    <scope>NUCLEOTIDE SEQUENCE [LARGE SCALE GENOMIC DNA]</scope>
    <source>
        <strain evidence="3">G536</strain>
    </source>
</reference>
<keyword evidence="3" id="KW-1185">Reference proteome</keyword>
<dbReference type="STRING" id="2512241.A0A553HQV5"/>
<name>A0A553HQV5_9PEZI</name>
<proteinExistence type="predicted"/>
<evidence type="ECO:0000313" key="3">
    <source>
        <dbReference type="Proteomes" id="UP000319160"/>
    </source>
</evidence>
<dbReference type="EMBL" id="VFLP01000056">
    <property type="protein sequence ID" value="TRX90336.1"/>
    <property type="molecule type" value="Genomic_DNA"/>
</dbReference>
<feature type="region of interest" description="Disordered" evidence="1">
    <location>
        <begin position="199"/>
        <end position="231"/>
    </location>
</feature>
<protein>
    <submittedName>
        <fullName evidence="2">Uncharacterized protein</fullName>
    </submittedName>
</protein>
<evidence type="ECO:0000313" key="2">
    <source>
        <dbReference type="EMBL" id="TRX90336.1"/>
    </source>
</evidence>
<feature type="compositionally biased region" description="Low complexity" evidence="1">
    <location>
        <begin position="207"/>
        <end position="216"/>
    </location>
</feature>
<organism evidence="2 3">
    <name type="scientific">Xylaria flabelliformis</name>
    <dbReference type="NCBI Taxonomy" id="2512241"/>
    <lineage>
        <taxon>Eukaryota</taxon>
        <taxon>Fungi</taxon>
        <taxon>Dikarya</taxon>
        <taxon>Ascomycota</taxon>
        <taxon>Pezizomycotina</taxon>
        <taxon>Sordariomycetes</taxon>
        <taxon>Xylariomycetidae</taxon>
        <taxon>Xylariales</taxon>
        <taxon>Xylariaceae</taxon>
        <taxon>Xylaria</taxon>
    </lineage>
</organism>
<feature type="compositionally biased region" description="Polar residues" evidence="1">
    <location>
        <begin position="54"/>
        <end position="64"/>
    </location>
</feature>
<dbReference type="OrthoDB" id="4776522at2759"/>
<dbReference type="Proteomes" id="UP000319160">
    <property type="component" value="Unassembled WGS sequence"/>
</dbReference>